<keyword evidence="2" id="KW-1185">Reference proteome</keyword>
<dbReference type="EMBL" id="CADCXN010000052">
    <property type="protein sequence ID" value="CAA9890537.1"/>
    <property type="molecule type" value="Genomic_DNA"/>
</dbReference>
<proteinExistence type="predicted"/>
<evidence type="ECO:0008006" key="3">
    <source>
        <dbReference type="Google" id="ProtNLM"/>
    </source>
</evidence>
<name>A0A8S0XFP9_9GAMM</name>
<evidence type="ECO:0000313" key="1">
    <source>
        <dbReference type="EMBL" id="CAA9890537.1"/>
    </source>
</evidence>
<comment type="caution">
    <text evidence="1">The sequence shown here is derived from an EMBL/GenBank/DDBJ whole genome shotgun (WGS) entry which is preliminary data.</text>
</comment>
<sequence>MRAIFAEPLIVEWQKNQLIQGGKKGHPPHRMSYSEMIMILMACHQSGFRTSA</sequence>
<gene>
    <name evidence="1" type="ORF">METHB2_240010</name>
</gene>
<evidence type="ECO:0000313" key="2">
    <source>
        <dbReference type="Proteomes" id="UP000494216"/>
    </source>
</evidence>
<organism evidence="1 2">
    <name type="scientific">Candidatus Methylobacter favarea</name>
    <dbReference type="NCBI Taxonomy" id="2707345"/>
    <lineage>
        <taxon>Bacteria</taxon>
        <taxon>Pseudomonadati</taxon>
        <taxon>Pseudomonadota</taxon>
        <taxon>Gammaproteobacteria</taxon>
        <taxon>Methylococcales</taxon>
        <taxon>Methylococcaceae</taxon>
        <taxon>Methylobacter</taxon>
    </lineage>
</organism>
<dbReference type="AlphaFoldDB" id="A0A8S0XFP9"/>
<accession>A0A8S0XFP9</accession>
<protein>
    <recommendedName>
        <fullName evidence="3">Transposase</fullName>
    </recommendedName>
</protein>
<dbReference type="Proteomes" id="UP000494216">
    <property type="component" value="Unassembled WGS sequence"/>
</dbReference>
<reference evidence="1 2" key="1">
    <citation type="submission" date="2020-02" db="EMBL/GenBank/DDBJ databases">
        <authorList>
            <person name="Hogendoorn C."/>
        </authorList>
    </citation>
    <scope>NUCLEOTIDE SEQUENCE [LARGE SCALE GENOMIC DNA]</scope>
    <source>
        <strain evidence="1">METHB21</strain>
    </source>
</reference>